<gene>
    <name evidence="1" type="ORF">RIF29_32700</name>
</gene>
<sequence>MAIGICSSSDVDRANKDHGGIATKCGCGCISDLSSITTHSSSSSLLPLLPSPKSYFCHIKESRNHKAMAMGDIFYGGDDSEEINDHTYYKQDVLECMRKEIEFKAIKKRRKRKGCFFRCFEFFRLLFGCFKF</sequence>
<name>A0AAN9HXU7_CROPI</name>
<dbReference type="AlphaFoldDB" id="A0AAN9HXU7"/>
<evidence type="ECO:0000313" key="1">
    <source>
        <dbReference type="EMBL" id="KAK7258187.1"/>
    </source>
</evidence>
<reference evidence="1 2" key="1">
    <citation type="submission" date="2024-01" db="EMBL/GenBank/DDBJ databases">
        <title>The genomes of 5 underutilized Papilionoideae crops provide insights into root nodulation and disease resistanc.</title>
        <authorList>
            <person name="Yuan L."/>
        </authorList>
    </citation>
    <scope>NUCLEOTIDE SEQUENCE [LARGE SCALE GENOMIC DNA]</scope>
    <source>
        <strain evidence="1">ZHUSHIDOU_FW_LH</strain>
        <tissue evidence="1">Leaf</tissue>
    </source>
</reference>
<comment type="caution">
    <text evidence="1">The sequence shown here is derived from an EMBL/GenBank/DDBJ whole genome shotgun (WGS) entry which is preliminary data.</text>
</comment>
<evidence type="ECO:0000313" key="2">
    <source>
        <dbReference type="Proteomes" id="UP001372338"/>
    </source>
</evidence>
<dbReference type="EMBL" id="JAYWIO010000006">
    <property type="protein sequence ID" value="KAK7258187.1"/>
    <property type="molecule type" value="Genomic_DNA"/>
</dbReference>
<keyword evidence="2" id="KW-1185">Reference proteome</keyword>
<proteinExistence type="predicted"/>
<dbReference type="Proteomes" id="UP001372338">
    <property type="component" value="Unassembled WGS sequence"/>
</dbReference>
<protein>
    <submittedName>
        <fullName evidence="1">Uncharacterized protein</fullName>
    </submittedName>
</protein>
<accession>A0AAN9HXU7</accession>
<organism evidence="1 2">
    <name type="scientific">Crotalaria pallida</name>
    <name type="common">Smooth rattlebox</name>
    <name type="synonym">Crotalaria striata</name>
    <dbReference type="NCBI Taxonomy" id="3830"/>
    <lineage>
        <taxon>Eukaryota</taxon>
        <taxon>Viridiplantae</taxon>
        <taxon>Streptophyta</taxon>
        <taxon>Embryophyta</taxon>
        <taxon>Tracheophyta</taxon>
        <taxon>Spermatophyta</taxon>
        <taxon>Magnoliopsida</taxon>
        <taxon>eudicotyledons</taxon>
        <taxon>Gunneridae</taxon>
        <taxon>Pentapetalae</taxon>
        <taxon>rosids</taxon>
        <taxon>fabids</taxon>
        <taxon>Fabales</taxon>
        <taxon>Fabaceae</taxon>
        <taxon>Papilionoideae</taxon>
        <taxon>50 kb inversion clade</taxon>
        <taxon>genistoids sensu lato</taxon>
        <taxon>core genistoids</taxon>
        <taxon>Crotalarieae</taxon>
        <taxon>Crotalaria</taxon>
    </lineage>
</organism>